<protein>
    <submittedName>
        <fullName evidence="1">Uncharacterized protein</fullName>
    </submittedName>
</protein>
<name>A0AAP9DAG8_9ENTR</name>
<evidence type="ECO:0000313" key="2">
    <source>
        <dbReference type="Proteomes" id="UP000317812"/>
    </source>
</evidence>
<organism evidence="1 2">
    <name type="scientific">Leclercia adecarboxylata</name>
    <dbReference type="NCBI Taxonomy" id="83655"/>
    <lineage>
        <taxon>Bacteria</taxon>
        <taxon>Pseudomonadati</taxon>
        <taxon>Pseudomonadota</taxon>
        <taxon>Gammaproteobacteria</taxon>
        <taxon>Enterobacterales</taxon>
        <taxon>Enterobacteriaceae</taxon>
        <taxon>Leclercia</taxon>
    </lineage>
</organism>
<dbReference type="Proteomes" id="UP000317812">
    <property type="component" value="Chromosome"/>
</dbReference>
<evidence type="ECO:0000313" key="1">
    <source>
        <dbReference type="EMBL" id="QDK18181.1"/>
    </source>
</evidence>
<sequence length="74" mass="8284">MSIIEKTVILLFGLIKGELRHYLSGSRGISAKRTKKEQSAEKIEKMLVLKTGIPIMRLHRHGGCESLHTNSRVG</sequence>
<proteinExistence type="predicted"/>
<accession>A0AAP9DAG8</accession>
<gene>
    <name evidence="1" type="ORF">ES815_07660</name>
</gene>
<dbReference type="AlphaFoldDB" id="A0AAP9DAG8"/>
<dbReference type="EMBL" id="CP035382">
    <property type="protein sequence ID" value="QDK18181.1"/>
    <property type="molecule type" value="Genomic_DNA"/>
</dbReference>
<reference evidence="1 2" key="1">
    <citation type="submission" date="2019-01" db="EMBL/GenBank/DDBJ databases">
        <title>Florfenicol resistance in Enterobacteriaceae and whole-genome sequence analysis of florfenicol-resistant Leclercia adecarboxylata strain R25.</title>
        <authorList>
            <person name="Bao Q."/>
            <person name="Ying Y."/>
        </authorList>
    </citation>
    <scope>NUCLEOTIDE SEQUENCE [LARGE SCALE GENOMIC DNA]</scope>
    <source>
        <strain evidence="1 2">R25</strain>
    </source>
</reference>